<dbReference type="AlphaFoldDB" id="A0A2S4WBN3"/>
<dbReference type="VEuPathDB" id="FungiDB:PSHT_05001"/>
<dbReference type="GO" id="GO:0016579">
    <property type="term" value="P:protein deubiquitination"/>
    <property type="evidence" value="ECO:0007669"/>
    <property type="project" value="InterPro"/>
</dbReference>
<reference evidence="2 3" key="1">
    <citation type="submission" date="2017-12" db="EMBL/GenBank/DDBJ databases">
        <title>Gene loss provides genomic basis for host adaptation in cereal stripe rust fungi.</title>
        <authorList>
            <person name="Xia C."/>
        </authorList>
    </citation>
    <scope>NUCLEOTIDE SEQUENCE [LARGE SCALE GENOMIC DNA]</scope>
    <source>
        <strain evidence="2 3">93TX-2</strain>
    </source>
</reference>
<dbReference type="OrthoDB" id="2020758at2759"/>
<evidence type="ECO:0000313" key="3">
    <source>
        <dbReference type="Proteomes" id="UP000238274"/>
    </source>
</evidence>
<dbReference type="Gene3D" id="3.90.70.10">
    <property type="entry name" value="Cysteine proteinases"/>
    <property type="match status" value="1"/>
</dbReference>
<comment type="caution">
    <text evidence="2">The sequence shown here is derived from an EMBL/GenBank/DDBJ whole genome shotgun (WGS) entry which is preliminary data.</text>
</comment>
<dbReference type="VEuPathDB" id="FungiDB:PSTT_11434"/>
<organism evidence="2 3">
    <name type="scientific">Puccinia striiformis</name>
    <dbReference type="NCBI Taxonomy" id="27350"/>
    <lineage>
        <taxon>Eukaryota</taxon>
        <taxon>Fungi</taxon>
        <taxon>Dikarya</taxon>
        <taxon>Basidiomycota</taxon>
        <taxon>Pucciniomycotina</taxon>
        <taxon>Pucciniomycetes</taxon>
        <taxon>Pucciniales</taxon>
        <taxon>Pucciniaceae</taxon>
        <taxon>Puccinia</taxon>
    </lineage>
</organism>
<dbReference type="Proteomes" id="UP000238274">
    <property type="component" value="Unassembled WGS sequence"/>
</dbReference>
<dbReference type="InterPro" id="IPR028889">
    <property type="entry name" value="USP"/>
</dbReference>
<gene>
    <name evidence="2" type="ORF">PSHT_05001</name>
</gene>
<dbReference type="GO" id="GO:0004843">
    <property type="term" value="F:cysteine-type deubiquitinase activity"/>
    <property type="evidence" value="ECO:0007669"/>
    <property type="project" value="InterPro"/>
</dbReference>
<dbReference type="PROSITE" id="PS00973">
    <property type="entry name" value="USP_2"/>
    <property type="match status" value="1"/>
</dbReference>
<reference evidence="3" key="3">
    <citation type="journal article" date="2018" name="Mol. Plant Microbe Interact.">
        <title>Genome sequence resources for the wheat stripe rust pathogen (Puccinia striiformis f. sp. tritici) and the barley stripe rust pathogen (Puccinia striiformis f. sp. hordei).</title>
        <authorList>
            <person name="Xia C."/>
            <person name="Wang M."/>
            <person name="Yin C."/>
            <person name="Cornejo O.E."/>
            <person name="Hulbert S.H."/>
            <person name="Chen X."/>
        </authorList>
    </citation>
    <scope>NUCLEOTIDE SEQUENCE [LARGE SCALE GENOMIC DNA]</scope>
    <source>
        <strain evidence="3">93TX-2</strain>
    </source>
</reference>
<dbReference type="EMBL" id="PKSM01000053">
    <property type="protein sequence ID" value="POW19169.1"/>
    <property type="molecule type" value="Genomic_DNA"/>
</dbReference>
<dbReference type="SUPFAM" id="SSF54001">
    <property type="entry name" value="Cysteine proteinases"/>
    <property type="match status" value="1"/>
</dbReference>
<dbReference type="PROSITE" id="PS50235">
    <property type="entry name" value="USP_3"/>
    <property type="match status" value="1"/>
</dbReference>
<proteinExistence type="predicted"/>
<evidence type="ECO:0000259" key="1">
    <source>
        <dbReference type="PROSITE" id="PS50235"/>
    </source>
</evidence>
<dbReference type="InterPro" id="IPR018200">
    <property type="entry name" value="USP_CS"/>
</dbReference>
<protein>
    <recommendedName>
        <fullName evidence="1">USP domain-containing protein</fullName>
    </recommendedName>
</protein>
<dbReference type="Pfam" id="PF00443">
    <property type="entry name" value="UCH"/>
    <property type="match status" value="1"/>
</dbReference>
<name>A0A2S4WBN3_9BASI</name>
<dbReference type="InterPro" id="IPR001394">
    <property type="entry name" value="Peptidase_C19_UCH"/>
</dbReference>
<dbReference type="InterPro" id="IPR038765">
    <property type="entry name" value="Papain-like_cys_pep_sf"/>
</dbReference>
<feature type="domain" description="USP" evidence="1">
    <location>
        <begin position="1"/>
        <end position="80"/>
    </location>
</feature>
<accession>A0A2S4WBN3</accession>
<reference evidence="3" key="2">
    <citation type="journal article" date="2018" name="BMC Genomics">
        <title>Genomic insights into host adaptation between the wheat stripe rust pathogen (Puccinia striiformis f. sp. tritici) and the barley stripe rust pathogen (Puccinia striiformis f. sp. hordei).</title>
        <authorList>
            <person name="Xia C."/>
            <person name="Wang M."/>
            <person name="Yin C."/>
            <person name="Cornejo O.E."/>
            <person name="Hulbert S.H."/>
            <person name="Chen X."/>
        </authorList>
    </citation>
    <scope>NUCLEOTIDE SEQUENCE [LARGE SCALE GENOMIC DNA]</scope>
    <source>
        <strain evidence="3">93TX-2</strain>
    </source>
</reference>
<keyword evidence="3" id="KW-1185">Reference proteome</keyword>
<evidence type="ECO:0000313" key="2">
    <source>
        <dbReference type="EMBL" id="POW19169.1"/>
    </source>
</evidence>
<sequence length="92" mass="10483">MEFNVNITNDRTIGYPYKLIALIVHQGNHLSGHYLTFRRIPTSLNTFSTNWLRVSDQEVDRCSVNEALDSNPTLLFYQSLTDPPSLVSPLQS</sequence>